<evidence type="ECO:0000313" key="1">
    <source>
        <dbReference type="EMBL" id="CBI09678.1"/>
    </source>
</evidence>
<organism evidence="1">
    <name type="scientific">mine drainage metagenome</name>
    <dbReference type="NCBI Taxonomy" id="410659"/>
    <lineage>
        <taxon>unclassified sequences</taxon>
        <taxon>metagenomes</taxon>
        <taxon>ecological metagenomes</taxon>
    </lineage>
</organism>
<dbReference type="AlphaFoldDB" id="E6QR07"/>
<gene>
    <name evidence="1" type="ORF">CARN7_0418</name>
</gene>
<proteinExistence type="predicted"/>
<reference evidence="1" key="1">
    <citation type="submission" date="2009-10" db="EMBL/GenBank/DDBJ databases">
        <title>Diversity of trophic interactions inside an arsenic-rich microbial ecosystem.</title>
        <authorList>
            <person name="Bertin P.N."/>
            <person name="Heinrich-Salmeron A."/>
            <person name="Pelletier E."/>
            <person name="Goulhen-Chollet F."/>
            <person name="Arsene-Ploetze F."/>
            <person name="Gallien S."/>
            <person name="Calteau A."/>
            <person name="Vallenet D."/>
            <person name="Casiot C."/>
            <person name="Chane-Woon-Ming B."/>
            <person name="Giloteaux L."/>
            <person name="Barakat M."/>
            <person name="Bonnefoy V."/>
            <person name="Bruneel O."/>
            <person name="Chandler M."/>
            <person name="Cleiss J."/>
            <person name="Duran R."/>
            <person name="Elbaz-Poulichet F."/>
            <person name="Fonknechten N."/>
            <person name="Lauga B."/>
            <person name="Mornico D."/>
            <person name="Ortet P."/>
            <person name="Schaeffer C."/>
            <person name="Siguier P."/>
            <person name="Alexander Thil Smith A."/>
            <person name="Van Dorsselaer A."/>
            <person name="Weissenbach J."/>
            <person name="Medigue C."/>
            <person name="Le Paslier D."/>
        </authorList>
    </citation>
    <scope>NUCLEOTIDE SEQUENCE</scope>
</reference>
<sequence>MLDIFSIYYFDHYEECPDSELPKTRLMTVNGMIENTRKNGLPKGRPLDLMLKIILSAYTCHIFRASSGAINESPSNAGFSNSARFDDLAGTKRWYACTIKRKN</sequence>
<name>E6QR07_9ZZZZ</name>
<dbReference type="EMBL" id="CABR01000045">
    <property type="protein sequence ID" value="CBI09678.1"/>
    <property type="molecule type" value="Genomic_DNA"/>
</dbReference>
<protein>
    <submittedName>
        <fullName evidence="1">Uncharacterized protein</fullName>
    </submittedName>
</protein>
<comment type="caution">
    <text evidence="1">The sequence shown here is derived from an EMBL/GenBank/DDBJ whole genome shotgun (WGS) entry which is preliminary data.</text>
</comment>
<accession>E6QR07</accession>